<organism evidence="7">
    <name type="scientific">marine metagenome</name>
    <dbReference type="NCBI Taxonomy" id="408172"/>
    <lineage>
        <taxon>unclassified sequences</taxon>
        <taxon>metagenomes</taxon>
        <taxon>ecological metagenomes</taxon>
    </lineage>
</organism>
<dbReference type="GO" id="GO:0009254">
    <property type="term" value="P:peptidoglycan turnover"/>
    <property type="evidence" value="ECO:0007669"/>
    <property type="project" value="TreeGrafter"/>
</dbReference>
<evidence type="ECO:0000256" key="3">
    <source>
        <dbReference type="ARBA" id="ARBA00012663"/>
    </source>
</evidence>
<evidence type="ECO:0000256" key="4">
    <source>
        <dbReference type="ARBA" id="ARBA00022801"/>
    </source>
</evidence>
<evidence type="ECO:0000259" key="6">
    <source>
        <dbReference type="Pfam" id="PF00933"/>
    </source>
</evidence>
<dbReference type="GO" id="GO:0004563">
    <property type="term" value="F:beta-N-acetylhexosaminidase activity"/>
    <property type="evidence" value="ECO:0007669"/>
    <property type="project" value="UniProtKB-EC"/>
</dbReference>
<sequence length="129" mass="14829">MTINFDPSEWKHFSLRDKIAQMIMVRVRGDYYYNEHWYRESLKKWLKVDGIGGVITFGGSIHGTYYNIQQFQKWAKYPLLVAADYERGLGQWMSGATLFPSNMALAATDNLDLAYEQGHITALEARALG</sequence>
<feature type="domain" description="Glycoside hydrolase family 3 N-terminal" evidence="6">
    <location>
        <begin position="15"/>
        <end position="129"/>
    </location>
</feature>
<dbReference type="InterPro" id="IPR036962">
    <property type="entry name" value="Glyco_hydro_3_N_sf"/>
</dbReference>
<dbReference type="GO" id="GO:0005975">
    <property type="term" value="P:carbohydrate metabolic process"/>
    <property type="evidence" value="ECO:0007669"/>
    <property type="project" value="InterPro"/>
</dbReference>
<protein>
    <recommendedName>
        <fullName evidence="3">beta-N-acetylhexosaminidase</fullName>
        <ecNumber evidence="3">3.2.1.52</ecNumber>
    </recommendedName>
</protein>
<dbReference type="Gene3D" id="3.20.20.300">
    <property type="entry name" value="Glycoside hydrolase, family 3, N-terminal domain"/>
    <property type="match status" value="1"/>
</dbReference>
<dbReference type="InterPro" id="IPR017853">
    <property type="entry name" value="GH"/>
</dbReference>
<evidence type="ECO:0000256" key="2">
    <source>
        <dbReference type="ARBA" id="ARBA00005336"/>
    </source>
</evidence>
<reference evidence="7" key="1">
    <citation type="submission" date="2018-05" db="EMBL/GenBank/DDBJ databases">
        <authorList>
            <person name="Lanie J.A."/>
            <person name="Ng W.-L."/>
            <person name="Kazmierczak K.M."/>
            <person name="Andrzejewski T.M."/>
            <person name="Davidsen T.M."/>
            <person name="Wayne K.J."/>
            <person name="Tettelin H."/>
            <person name="Glass J.I."/>
            <person name="Rusch D."/>
            <person name="Podicherti R."/>
            <person name="Tsui H.-C.T."/>
            <person name="Winkler M.E."/>
        </authorList>
    </citation>
    <scope>NUCLEOTIDE SEQUENCE</scope>
</reference>
<accession>A0A382WTZ0</accession>
<comment type="similarity">
    <text evidence="2">Belongs to the glycosyl hydrolase 3 family.</text>
</comment>
<dbReference type="Pfam" id="PF00933">
    <property type="entry name" value="Glyco_hydro_3"/>
    <property type="match status" value="1"/>
</dbReference>
<dbReference type="InterPro" id="IPR050226">
    <property type="entry name" value="NagZ_Beta-hexosaminidase"/>
</dbReference>
<dbReference type="InterPro" id="IPR001764">
    <property type="entry name" value="Glyco_hydro_3_N"/>
</dbReference>
<dbReference type="PANTHER" id="PTHR30480:SF13">
    <property type="entry name" value="BETA-HEXOSAMINIDASE"/>
    <property type="match status" value="1"/>
</dbReference>
<feature type="non-terminal residue" evidence="7">
    <location>
        <position position="129"/>
    </location>
</feature>
<dbReference type="SUPFAM" id="SSF51445">
    <property type="entry name" value="(Trans)glycosidases"/>
    <property type="match status" value="1"/>
</dbReference>
<evidence type="ECO:0000256" key="1">
    <source>
        <dbReference type="ARBA" id="ARBA00001231"/>
    </source>
</evidence>
<keyword evidence="4" id="KW-0378">Hydrolase</keyword>
<keyword evidence="5" id="KW-0326">Glycosidase</keyword>
<proteinExistence type="inferred from homology"/>
<evidence type="ECO:0000313" key="7">
    <source>
        <dbReference type="EMBL" id="SVD62307.1"/>
    </source>
</evidence>
<dbReference type="EMBL" id="UINC01162516">
    <property type="protein sequence ID" value="SVD62307.1"/>
    <property type="molecule type" value="Genomic_DNA"/>
</dbReference>
<comment type="catalytic activity">
    <reaction evidence="1">
        <text>Hydrolysis of terminal non-reducing N-acetyl-D-hexosamine residues in N-acetyl-beta-D-hexosaminides.</text>
        <dbReference type="EC" id="3.2.1.52"/>
    </reaction>
</comment>
<dbReference type="EC" id="3.2.1.52" evidence="3"/>
<gene>
    <name evidence="7" type="ORF">METZ01_LOCUS415161</name>
</gene>
<dbReference type="PANTHER" id="PTHR30480">
    <property type="entry name" value="BETA-HEXOSAMINIDASE-RELATED"/>
    <property type="match status" value="1"/>
</dbReference>
<evidence type="ECO:0000256" key="5">
    <source>
        <dbReference type="ARBA" id="ARBA00023295"/>
    </source>
</evidence>
<dbReference type="AlphaFoldDB" id="A0A382WTZ0"/>
<name>A0A382WTZ0_9ZZZZ</name>